<protein>
    <submittedName>
        <fullName evidence="2">Uncharacterized protein</fullName>
    </submittedName>
</protein>
<feature type="compositionally biased region" description="Pro residues" evidence="1">
    <location>
        <begin position="161"/>
        <end position="173"/>
    </location>
</feature>
<evidence type="ECO:0000313" key="2">
    <source>
        <dbReference type="EMBL" id="EJK51360.1"/>
    </source>
</evidence>
<feature type="region of interest" description="Disordered" evidence="1">
    <location>
        <begin position="161"/>
        <end position="197"/>
    </location>
</feature>
<accession>K0RDR7</accession>
<name>K0RDR7_THAOC</name>
<evidence type="ECO:0000313" key="3">
    <source>
        <dbReference type="Proteomes" id="UP000266841"/>
    </source>
</evidence>
<dbReference type="Proteomes" id="UP000266841">
    <property type="component" value="Unassembled WGS sequence"/>
</dbReference>
<reference evidence="2 3" key="1">
    <citation type="journal article" date="2012" name="Genome Biol.">
        <title>Genome and low-iron response of an oceanic diatom adapted to chronic iron limitation.</title>
        <authorList>
            <person name="Lommer M."/>
            <person name="Specht M."/>
            <person name="Roy A.S."/>
            <person name="Kraemer L."/>
            <person name="Andreson R."/>
            <person name="Gutowska M.A."/>
            <person name="Wolf J."/>
            <person name="Bergner S.V."/>
            <person name="Schilhabel M.B."/>
            <person name="Klostermeier U.C."/>
            <person name="Beiko R.G."/>
            <person name="Rosenstiel P."/>
            <person name="Hippler M."/>
            <person name="Laroche J."/>
        </authorList>
    </citation>
    <scope>NUCLEOTIDE SEQUENCE [LARGE SCALE GENOMIC DNA]</scope>
    <source>
        <strain evidence="2 3">CCMP1005</strain>
    </source>
</reference>
<evidence type="ECO:0000256" key="1">
    <source>
        <dbReference type="SAM" id="MobiDB-lite"/>
    </source>
</evidence>
<proteinExistence type="predicted"/>
<gene>
    <name evidence="2" type="ORF">THAOC_29469</name>
</gene>
<dbReference type="AlphaFoldDB" id="K0RDR7"/>
<keyword evidence="3" id="KW-1185">Reference proteome</keyword>
<comment type="caution">
    <text evidence="2">The sequence shown here is derived from an EMBL/GenBank/DDBJ whole genome shotgun (WGS) entry which is preliminary data.</text>
</comment>
<dbReference type="EMBL" id="AGNL01041763">
    <property type="protein sequence ID" value="EJK51360.1"/>
    <property type="molecule type" value="Genomic_DNA"/>
</dbReference>
<organism evidence="2 3">
    <name type="scientific">Thalassiosira oceanica</name>
    <name type="common">Marine diatom</name>
    <dbReference type="NCBI Taxonomy" id="159749"/>
    <lineage>
        <taxon>Eukaryota</taxon>
        <taxon>Sar</taxon>
        <taxon>Stramenopiles</taxon>
        <taxon>Ochrophyta</taxon>
        <taxon>Bacillariophyta</taxon>
        <taxon>Coscinodiscophyceae</taxon>
        <taxon>Thalassiosirophycidae</taxon>
        <taxon>Thalassiosirales</taxon>
        <taxon>Thalassiosiraceae</taxon>
        <taxon>Thalassiosira</taxon>
    </lineage>
</organism>
<sequence length="234" mass="24365">MRTRYNAAGRTVKGHFSYGLAVAAVVLSSSNPHDLRATTGSWKMLSPLPCITPSPPFPLPSRPVPTPSRRGASCTCPPAWPVSDAPPPPLSLAPCAMRRPTCAATFSRSSPTSHLFLAGQWVQNPAFLAIFVHPGCLARLSAGRPGRPRLVRLSDLALPPPAGGGRLAPPPSAAEPDAGGVGGGRHDPGGGSRRRRASVRKIVQAPPSAPVAFGSRRLRAHFLDTGYSSLSGTV</sequence>